<name>A0A7V1PUS3_CALAY</name>
<dbReference type="AlphaFoldDB" id="A0A7V1PUS3"/>
<organism evidence="2">
    <name type="scientific">Caldithrix abyssi</name>
    <dbReference type="NCBI Taxonomy" id="187145"/>
    <lineage>
        <taxon>Bacteria</taxon>
        <taxon>Pseudomonadati</taxon>
        <taxon>Calditrichota</taxon>
        <taxon>Calditrichia</taxon>
        <taxon>Calditrichales</taxon>
        <taxon>Calditrichaceae</taxon>
        <taxon>Caldithrix</taxon>
    </lineage>
</organism>
<accession>A0A7V1PUS3</accession>
<dbReference type="InterPro" id="IPR025567">
    <property type="entry name" value="DUF4332"/>
</dbReference>
<sequence length="137" mass="15176">MANYKISDIEGIGPKYAEKLMEAKIRSVYALLKAGASKSGRKALAKETGIDETLILKWVNMADLYRVQGVGSEYAELLEKAGVDTVKELRNRNANNLHAKMAEVNSSGRALVRQLPGLKSVQKWVEHAKKLDPMVSY</sequence>
<protein>
    <submittedName>
        <fullName evidence="2">DUF4332 domain-containing protein</fullName>
    </submittedName>
</protein>
<proteinExistence type="predicted"/>
<dbReference type="Gene3D" id="1.10.150.20">
    <property type="entry name" value="5' to 3' exonuclease, C-terminal subdomain"/>
    <property type="match status" value="2"/>
</dbReference>
<feature type="domain" description="DUF4332" evidence="1">
    <location>
        <begin position="10"/>
        <end position="131"/>
    </location>
</feature>
<reference evidence="2" key="1">
    <citation type="journal article" date="2020" name="mSystems">
        <title>Genome- and Community-Level Interaction Insights into Carbon Utilization and Element Cycling Functions of Hydrothermarchaeota in Hydrothermal Sediment.</title>
        <authorList>
            <person name="Zhou Z."/>
            <person name="Liu Y."/>
            <person name="Xu W."/>
            <person name="Pan J."/>
            <person name="Luo Z.H."/>
            <person name="Li M."/>
        </authorList>
    </citation>
    <scope>NUCLEOTIDE SEQUENCE [LARGE SCALE GENOMIC DNA]</scope>
    <source>
        <strain evidence="2">HyVt-456</strain>
    </source>
</reference>
<dbReference type="Pfam" id="PF14229">
    <property type="entry name" value="DUF4332"/>
    <property type="match status" value="1"/>
</dbReference>
<dbReference type="EMBL" id="DRLD01000159">
    <property type="protein sequence ID" value="HED10171.1"/>
    <property type="molecule type" value="Genomic_DNA"/>
</dbReference>
<comment type="caution">
    <text evidence="2">The sequence shown here is derived from an EMBL/GenBank/DDBJ whole genome shotgun (WGS) entry which is preliminary data.</text>
</comment>
<evidence type="ECO:0000313" key="2">
    <source>
        <dbReference type="EMBL" id="HED10171.1"/>
    </source>
</evidence>
<gene>
    <name evidence="2" type="ORF">ENJ10_05755</name>
</gene>
<evidence type="ECO:0000259" key="1">
    <source>
        <dbReference type="Pfam" id="PF14229"/>
    </source>
</evidence>
<dbReference type="Proteomes" id="UP000886005">
    <property type="component" value="Unassembled WGS sequence"/>
</dbReference>